<reference evidence="1" key="1">
    <citation type="submission" date="2022-10" db="EMBL/GenBank/DDBJ databases">
        <authorList>
            <person name="Koch H."/>
        </authorList>
    </citation>
    <scope>NUCLEOTIDE SEQUENCE</scope>
    <source>
        <strain evidence="1">DNF</strain>
    </source>
</reference>
<evidence type="ECO:0000313" key="2">
    <source>
        <dbReference type="Proteomes" id="UP001179121"/>
    </source>
</evidence>
<protein>
    <submittedName>
        <fullName evidence="1">Uncharacterized protein</fullName>
    </submittedName>
</protein>
<organism evidence="1 2">
    <name type="scientific">Nitrospira tepida</name>
    <dbReference type="NCBI Taxonomy" id="2973512"/>
    <lineage>
        <taxon>Bacteria</taxon>
        <taxon>Pseudomonadati</taxon>
        <taxon>Nitrospirota</taxon>
        <taxon>Nitrospiria</taxon>
        <taxon>Nitrospirales</taxon>
        <taxon>Nitrospiraceae</taxon>
        <taxon>Nitrospira</taxon>
    </lineage>
</organism>
<dbReference type="Proteomes" id="UP001179121">
    <property type="component" value="Chromosome"/>
</dbReference>
<dbReference type="KEGG" id="nti:DNFV4_03739"/>
<evidence type="ECO:0000313" key="1">
    <source>
        <dbReference type="EMBL" id="CAI4033303.1"/>
    </source>
</evidence>
<dbReference type="RefSeq" id="WP_289270395.1">
    <property type="nucleotide sequence ID" value="NZ_OX365700.1"/>
</dbReference>
<accession>A0AA86TAA0</accession>
<proteinExistence type="predicted"/>
<sequence length="78" mass="8902">MRIPKLSTARFVICVENKGYVTSLEKRKIYISLPDPSALKHGQVRVIDESGEDYLYPKDFFHPITVPQSVRRAILKAA</sequence>
<dbReference type="EMBL" id="OX365700">
    <property type="protein sequence ID" value="CAI4033303.1"/>
    <property type="molecule type" value="Genomic_DNA"/>
</dbReference>
<gene>
    <name evidence="1" type="ORF">DNFV4_03739</name>
</gene>
<name>A0AA86TAA0_9BACT</name>
<dbReference type="AlphaFoldDB" id="A0AA86TAA0"/>
<keyword evidence="2" id="KW-1185">Reference proteome</keyword>